<keyword evidence="4 5" id="KW-0819">tRNA processing</keyword>
<dbReference type="InterPro" id="IPR049470">
    <property type="entry name" value="TRM61_C"/>
</dbReference>
<keyword evidence="2 5" id="KW-0808">Transferase</keyword>
<proteinExistence type="inferred from homology"/>
<dbReference type="InterPro" id="IPR054151">
    <property type="entry name" value="TR61B_FKBP-like"/>
</dbReference>
<name>A0A1M4T234_9FIRM</name>
<accession>A0A1M4T234</accession>
<dbReference type="GO" id="GO:0160107">
    <property type="term" value="F:tRNA (adenine(58)-N1)-methyltransferase activity"/>
    <property type="evidence" value="ECO:0007669"/>
    <property type="project" value="UniProtKB-EC"/>
</dbReference>
<keyword evidence="3 5" id="KW-0949">S-adenosyl-L-methionine</keyword>
<evidence type="ECO:0000313" key="10">
    <source>
        <dbReference type="Proteomes" id="UP000184196"/>
    </source>
</evidence>
<dbReference type="PANTHER" id="PTHR12133:SF1">
    <property type="entry name" value="TRNA (ADENINE(58)-N(1))-METHYLTRANSFERASE, MITOCHONDRIAL"/>
    <property type="match status" value="1"/>
</dbReference>
<dbReference type="PIRSF" id="PIRSF017269">
    <property type="entry name" value="GCD14"/>
    <property type="match status" value="1"/>
</dbReference>
<protein>
    <recommendedName>
        <fullName evidence="5">tRNA (adenine(58)-N(1))-methyltransferase TrmI</fullName>
        <ecNumber evidence="5">2.1.1.220</ecNumber>
    </recommendedName>
</protein>
<feature type="binding site" evidence="6">
    <location>
        <position position="126"/>
    </location>
    <ligand>
        <name>S-adenosyl-L-methionine</name>
        <dbReference type="ChEBI" id="CHEBI:59789"/>
    </ligand>
</feature>
<dbReference type="OrthoDB" id="9781391at2"/>
<dbReference type="SUPFAM" id="SSF53335">
    <property type="entry name" value="S-adenosyl-L-methionine-dependent methyltransferases"/>
    <property type="match status" value="1"/>
</dbReference>
<feature type="domain" description="tRNA (adenine(58)-N(1))-methyltransferase catalytic subunit TRM61 C-terminal" evidence="7">
    <location>
        <begin position="57"/>
        <end position="233"/>
    </location>
</feature>
<feature type="binding site" evidence="6">
    <location>
        <position position="172"/>
    </location>
    <ligand>
        <name>S-adenosyl-L-methionine</name>
        <dbReference type="ChEBI" id="CHEBI:59789"/>
    </ligand>
</feature>
<organism evidence="9 10">
    <name type="scientific">Desulfofundulus australicus DSM 11792</name>
    <dbReference type="NCBI Taxonomy" id="1121425"/>
    <lineage>
        <taxon>Bacteria</taxon>
        <taxon>Bacillati</taxon>
        <taxon>Bacillota</taxon>
        <taxon>Clostridia</taxon>
        <taxon>Eubacteriales</taxon>
        <taxon>Peptococcaceae</taxon>
        <taxon>Desulfofundulus</taxon>
    </lineage>
</organism>
<dbReference type="PROSITE" id="PS51620">
    <property type="entry name" value="SAM_TRM61"/>
    <property type="match status" value="1"/>
</dbReference>
<evidence type="ECO:0000256" key="5">
    <source>
        <dbReference type="PIRNR" id="PIRNR017269"/>
    </source>
</evidence>
<dbReference type="PANTHER" id="PTHR12133">
    <property type="entry name" value="TRNA (ADENINE(58)-N(1))-METHYLTRANSFERASE"/>
    <property type="match status" value="1"/>
</dbReference>
<dbReference type="InterPro" id="IPR014816">
    <property type="entry name" value="tRNA_MeTrfase_Gcd14"/>
</dbReference>
<comment type="catalytic activity">
    <reaction evidence="5">
        <text>adenosine(58) in tRNA + S-adenosyl-L-methionine = N(1)-methyladenosine(58) in tRNA + S-adenosyl-L-homocysteine + H(+)</text>
        <dbReference type="Rhea" id="RHEA:43152"/>
        <dbReference type="Rhea" id="RHEA-COMP:10365"/>
        <dbReference type="Rhea" id="RHEA-COMP:10366"/>
        <dbReference type="ChEBI" id="CHEBI:15378"/>
        <dbReference type="ChEBI" id="CHEBI:57856"/>
        <dbReference type="ChEBI" id="CHEBI:59789"/>
        <dbReference type="ChEBI" id="CHEBI:74411"/>
        <dbReference type="ChEBI" id="CHEBI:74491"/>
        <dbReference type="EC" id="2.1.1.220"/>
    </reaction>
</comment>
<feature type="binding site" evidence="6">
    <location>
        <position position="156"/>
    </location>
    <ligand>
        <name>S-adenosyl-L-methionine</name>
        <dbReference type="ChEBI" id="CHEBI:59789"/>
    </ligand>
</feature>
<dbReference type="CDD" id="cd02440">
    <property type="entry name" value="AdoMet_MTases"/>
    <property type="match status" value="1"/>
</dbReference>
<evidence type="ECO:0000259" key="7">
    <source>
        <dbReference type="Pfam" id="PF08704"/>
    </source>
</evidence>
<sequence length="259" mass="28550">MPLAEGELVVFADERFQLLQRLTPGKRLNTYWGYIDHDEVLGLEPGSMVRTSGGKKLYVFYPTVSNYILKMPRKSGIIYPKDLGIIMVWTDIGPGDRVLLGGVGSGALLIAVLRQVGTAGKVVAYDLRQDMLDCATENIKTYFGTVPSHLELKLGDIYEATGETGYNRLLLDVPEPWKAVRIADSALVPGGILCSYLPSIVQARTLTTVLQKSGSFGLIETLEVMLRQWHVEGRAVRPQHRMVGHTGFLTFARKLSGGE</sequence>
<evidence type="ECO:0000256" key="1">
    <source>
        <dbReference type="ARBA" id="ARBA00022603"/>
    </source>
</evidence>
<evidence type="ECO:0000256" key="3">
    <source>
        <dbReference type="ARBA" id="ARBA00022691"/>
    </source>
</evidence>
<evidence type="ECO:0000259" key="8">
    <source>
        <dbReference type="Pfam" id="PF21985"/>
    </source>
</evidence>
<evidence type="ECO:0000256" key="4">
    <source>
        <dbReference type="ARBA" id="ARBA00022694"/>
    </source>
</evidence>
<keyword evidence="10" id="KW-1185">Reference proteome</keyword>
<gene>
    <name evidence="9" type="ORF">SAMN02745218_00210</name>
</gene>
<evidence type="ECO:0000256" key="2">
    <source>
        <dbReference type="ARBA" id="ARBA00022679"/>
    </source>
</evidence>
<dbReference type="EMBL" id="FQUW01000005">
    <property type="protein sequence ID" value="SHE38523.1"/>
    <property type="molecule type" value="Genomic_DNA"/>
</dbReference>
<evidence type="ECO:0000313" key="9">
    <source>
        <dbReference type="EMBL" id="SHE38523.1"/>
    </source>
</evidence>
<dbReference type="Gene3D" id="3.10.330.20">
    <property type="match status" value="1"/>
</dbReference>
<dbReference type="Gene3D" id="3.40.50.150">
    <property type="entry name" value="Vaccinia Virus protein VP39"/>
    <property type="match status" value="1"/>
</dbReference>
<comment type="function">
    <text evidence="5">Catalyzes the S-adenosyl-L-methionine-dependent formation of N(1)-methyladenine at position 58 (m1A58) in tRNA.</text>
</comment>
<dbReference type="RefSeq" id="WP_073162530.1">
    <property type="nucleotide sequence ID" value="NZ_FQUW01000005.1"/>
</dbReference>
<reference evidence="10" key="1">
    <citation type="submission" date="2016-11" db="EMBL/GenBank/DDBJ databases">
        <authorList>
            <person name="Varghese N."/>
            <person name="Submissions S."/>
        </authorList>
    </citation>
    <scope>NUCLEOTIDE SEQUENCE [LARGE SCALE GENOMIC DNA]</scope>
    <source>
        <strain evidence="10">DSM 11792</strain>
    </source>
</reference>
<dbReference type="FunFam" id="3.10.330.20:FF:000003">
    <property type="entry name" value="tRNA (Adenine(58)-N(1))-methyltransferase, mitochondrial isoform X1"/>
    <property type="match status" value="1"/>
</dbReference>
<dbReference type="GO" id="GO:0031515">
    <property type="term" value="C:tRNA (m1A) methyltransferase complex"/>
    <property type="evidence" value="ECO:0007669"/>
    <property type="project" value="UniProtKB-UniRule"/>
</dbReference>
<keyword evidence="1 5" id="KW-0489">Methyltransferase</keyword>
<evidence type="ECO:0000256" key="6">
    <source>
        <dbReference type="PIRSR" id="PIRSR017269-1"/>
    </source>
</evidence>
<dbReference type="Proteomes" id="UP000184196">
    <property type="component" value="Unassembled WGS sequence"/>
</dbReference>
<feature type="domain" description="TR61B FKBP-like" evidence="8">
    <location>
        <begin position="15"/>
        <end position="54"/>
    </location>
</feature>
<comment type="similarity">
    <text evidence="5">Belongs to the class I-like SAM-binding methyltransferase superfamily. TRM61 family.</text>
</comment>
<dbReference type="Pfam" id="PF21985">
    <property type="entry name" value="TR61B_FKBP-like"/>
    <property type="match status" value="1"/>
</dbReference>
<comment type="subunit">
    <text evidence="5">Homotetramer composed of a dimer of dimers.</text>
</comment>
<dbReference type="EC" id="2.1.1.220" evidence="5"/>
<dbReference type="InterPro" id="IPR029063">
    <property type="entry name" value="SAM-dependent_MTases_sf"/>
</dbReference>
<feature type="binding site" evidence="6">
    <location>
        <begin position="105"/>
        <end position="108"/>
    </location>
    <ligand>
        <name>S-adenosyl-L-methionine</name>
        <dbReference type="ChEBI" id="CHEBI:59789"/>
    </ligand>
</feature>
<dbReference type="Pfam" id="PF08704">
    <property type="entry name" value="GCD14"/>
    <property type="match status" value="1"/>
</dbReference>
<dbReference type="GO" id="GO:0030488">
    <property type="term" value="P:tRNA methylation"/>
    <property type="evidence" value="ECO:0007669"/>
    <property type="project" value="InterPro"/>
</dbReference>
<dbReference type="AlphaFoldDB" id="A0A1M4T234"/>